<feature type="compositionally biased region" description="Polar residues" evidence="1">
    <location>
        <begin position="512"/>
        <end position="527"/>
    </location>
</feature>
<evidence type="ECO:0000313" key="3">
    <source>
        <dbReference type="Proteomes" id="UP000234275"/>
    </source>
</evidence>
<evidence type="ECO:0000256" key="1">
    <source>
        <dbReference type="SAM" id="MobiDB-lite"/>
    </source>
</evidence>
<dbReference type="EMBL" id="MSFO01000001">
    <property type="protein sequence ID" value="PLB55818.1"/>
    <property type="molecule type" value="Genomic_DNA"/>
</dbReference>
<feature type="compositionally biased region" description="Polar residues" evidence="1">
    <location>
        <begin position="57"/>
        <end position="71"/>
    </location>
</feature>
<keyword evidence="3" id="KW-1185">Reference proteome</keyword>
<name>A0A2I2GSG7_9EURO</name>
<accession>A0A2I2GSG7</accession>
<protein>
    <submittedName>
        <fullName evidence="2">Uncharacterized protein</fullName>
    </submittedName>
</protein>
<gene>
    <name evidence="2" type="ORF">P170DRAFT_471218</name>
</gene>
<dbReference type="AlphaFoldDB" id="A0A2I2GSG7"/>
<feature type="compositionally biased region" description="Polar residues" evidence="1">
    <location>
        <begin position="367"/>
        <end position="380"/>
    </location>
</feature>
<dbReference type="Proteomes" id="UP000234275">
    <property type="component" value="Unassembled WGS sequence"/>
</dbReference>
<comment type="caution">
    <text evidence="2">The sequence shown here is derived from an EMBL/GenBank/DDBJ whole genome shotgun (WGS) entry which is preliminary data.</text>
</comment>
<dbReference type="VEuPathDB" id="FungiDB:P170DRAFT_471218"/>
<feature type="compositionally biased region" description="Polar residues" evidence="1">
    <location>
        <begin position="427"/>
        <end position="458"/>
    </location>
</feature>
<dbReference type="GeneID" id="36560519"/>
<dbReference type="RefSeq" id="XP_024711120.1">
    <property type="nucleotide sequence ID" value="XM_024852821.1"/>
</dbReference>
<evidence type="ECO:0000313" key="2">
    <source>
        <dbReference type="EMBL" id="PLB55818.1"/>
    </source>
</evidence>
<feature type="compositionally biased region" description="Polar residues" evidence="1">
    <location>
        <begin position="167"/>
        <end position="177"/>
    </location>
</feature>
<proteinExistence type="predicted"/>
<feature type="region of interest" description="Disordered" evidence="1">
    <location>
        <begin position="1"/>
        <end position="191"/>
    </location>
</feature>
<sequence>MGGSPHLTERQHAQHATFPSPRRNPQYPVSATRGNGLVDSQQLPDTDRHANRCSVPAAQSTASTRAETGPSSLPYKTKTRNGSSTSSRDPVPQPQTQELPGSSNNSTAQSGYSPKQPQPQPPPIEAGDPPAENLRDNGAQSSTIPKSPSKMLLGQKRTAMGVAKSAHSPQDSYSVNKTGVERRRSGSIGSLSHGNRIAALSVHLRTRLSYAASKIEKSRQGNTARLPMGLLENGSHAPPADLDSLKRMGFYHYPDIPLETHQAMDMNSPDGTTVSAPDASVPFHSQFQQEPLRASPIIRSGSSTSFTPHHDRSRSHGSTPTIPRLAPPADIIPKSSNPRRRRPNPNEAFSSQRYSPFPLHRRHHSQQEFSASKPVTNSETLLVPGTPPLQPPSGVTSTPYGHIQGTAMEQDAIETLLFMSSPGHSGYHSNSQNSQAQPSLVRNSVSNSIDSMTSSRWGQGSHHKDESDQSGSHRHGSNAGLESQAGDEIDRMLDQMDSDSEDEKPFARHHSNSLSTTSIQKKSSSGRETPGGS</sequence>
<organism evidence="2 3">
    <name type="scientific">Aspergillus steynii IBT 23096</name>
    <dbReference type="NCBI Taxonomy" id="1392250"/>
    <lineage>
        <taxon>Eukaryota</taxon>
        <taxon>Fungi</taxon>
        <taxon>Dikarya</taxon>
        <taxon>Ascomycota</taxon>
        <taxon>Pezizomycotina</taxon>
        <taxon>Eurotiomycetes</taxon>
        <taxon>Eurotiomycetidae</taxon>
        <taxon>Eurotiales</taxon>
        <taxon>Aspergillaceae</taxon>
        <taxon>Aspergillus</taxon>
        <taxon>Aspergillus subgen. Circumdati</taxon>
    </lineage>
</organism>
<feature type="region of interest" description="Disordered" evidence="1">
    <location>
        <begin position="420"/>
        <end position="533"/>
    </location>
</feature>
<feature type="region of interest" description="Disordered" evidence="1">
    <location>
        <begin position="287"/>
        <end position="402"/>
    </location>
</feature>
<feature type="compositionally biased region" description="Polar residues" evidence="1">
    <location>
        <begin position="80"/>
        <end position="113"/>
    </location>
</feature>
<dbReference type="OrthoDB" id="2359117at2759"/>
<reference evidence="2 3" key="1">
    <citation type="submission" date="2016-12" db="EMBL/GenBank/DDBJ databases">
        <title>The genomes of Aspergillus section Nigri reveals drivers in fungal speciation.</title>
        <authorList>
            <consortium name="DOE Joint Genome Institute"/>
            <person name="Vesth T.C."/>
            <person name="Nybo J."/>
            <person name="Theobald S."/>
            <person name="Brandl J."/>
            <person name="Frisvad J.C."/>
            <person name="Nielsen K.F."/>
            <person name="Lyhne E.K."/>
            <person name="Kogle M.E."/>
            <person name="Kuo A."/>
            <person name="Riley R."/>
            <person name="Clum A."/>
            <person name="Nolan M."/>
            <person name="Lipzen A."/>
            <person name="Salamov A."/>
            <person name="Henrissat B."/>
            <person name="Wiebenga A."/>
            <person name="De Vries R.P."/>
            <person name="Grigoriev I.V."/>
            <person name="Mortensen U.H."/>
            <person name="Andersen M.R."/>
            <person name="Baker S.E."/>
        </authorList>
    </citation>
    <scope>NUCLEOTIDE SEQUENCE [LARGE SCALE GENOMIC DNA]</scope>
    <source>
        <strain evidence="2 3">IBT 23096</strain>
    </source>
</reference>
<feature type="compositionally biased region" description="Polar residues" evidence="1">
    <location>
        <begin position="27"/>
        <end position="44"/>
    </location>
</feature>
<dbReference type="STRING" id="1392250.A0A2I2GSG7"/>